<name>A0ABN8YSN2_RANTA</name>
<dbReference type="Proteomes" id="UP001176941">
    <property type="component" value="Chromosome 22"/>
</dbReference>
<protein>
    <submittedName>
        <fullName evidence="2">Uncharacterized protein</fullName>
    </submittedName>
</protein>
<feature type="compositionally biased region" description="Basic and acidic residues" evidence="1">
    <location>
        <begin position="28"/>
        <end position="42"/>
    </location>
</feature>
<evidence type="ECO:0000256" key="1">
    <source>
        <dbReference type="SAM" id="MobiDB-lite"/>
    </source>
</evidence>
<feature type="region of interest" description="Disordered" evidence="1">
    <location>
        <begin position="28"/>
        <end position="138"/>
    </location>
</feature>
<sequence>MSKFLDFTLTLLQDPGIMGAEGYGRLEEWLHSQGSRDSDTRQPPKTSSATALEGVAGEPQRSALPAHHSLARGGGGEVAAGTRATRPASRRLARSPAASAPRSPRPAVPRTLREDHTVPSPLPGSVGPGAAEASLTSR</sequence>
<proteinExistence type="predicted"/>
<gene>
    <name evidence="2" type="ORF">MRATA1EN1_LOCUS13052</name>
</gene>
<organism evidence="2 3">
    <name type="scientific">Rangifer tarandus platyrhynchus</name>
    <name type="common">Svalbard reindeer</name>
    <dbReference type="NCBI Taxonomy" id="3082113"/>
    <lineage>
        <taxon>Eukaryota</taxon>
        <taxon>Metazoa</taxon>
        <taxon>Chordata</taxon>
        <taxon>Craniata</taxon>
        <taxon>Vertebrata</taxon>
        <taxon>Euteleostomi</taxon>
        <taxon>Mammalia</taxon>
        <taxon>Eutheria</taxon>
        <taxon>Laurasiatheria</taxon>
        <taxon>Artiodactyla</taxon>
        <taxon>Ruminantia</taxon>
        <taxon>Pecora</taxon>
        <taxon>Cervidae</taxon>
        <taxon>Odocoileinae</taxon>
        <taxon>Rangifer</taxon>
    </lineage>
</organism>
<evidence type="ECO:0000313" key="3">
    <source>
        <dbReference type="Proteomes" id="UP001176941"/>
    </source>
</evidence>
<dbReference type="EMBL" id="OX459958">
    <property type="protein sequence ID" value="CAI9164090.1"/>
    <property type="molecule type" value="Genomic_DNA"/>
</dbReference>
<evidence type="ECO:0000313" key="2">
    <source>
        <dbReference type="EMBL" id="CAI9164090.1"/>
    </source>
</evidence>
<reference evidence="2" key="1">
    <citation type="submission" date="2023-04" db="EMBL/GenBank/DDBJ databases">
        <authorList>
            <consortium name="ELIXIR-Norway"/>
        </authorList>
    </citation>
    <scope>NUCLEOTIDE SEQUENCE [LARGE SCALE GENOMIC DNA]</scope>
</reference>
<accession>A0ABN8YSN2</accession>
<keyword evidence="3" id="KW-1185">Reference proteome</keyword>